<evidence type="ECO:0008006" key="3">
    <source>
        <dbReference type="Google" id="ProtNLM"/>
    </source>
</evidence>
<name>A0AAF1A1Y7_SOLVR</name>
<evidence type="ECO:0000313" key="2">
    <source>
        <dbReference type="Proteomes" id="UP001234989"/>
    </source>
</evidence>
<accession>A0AAF1A1Y7</accession>
<dbReference type="AlphaFoldDB" id="A0AAF1A1Y7"/>
<sequence length="101" mass="11255">MSSKGKSQDEGSLRDQQWFWSAGHIQGVDSGCDKLGIRAQSSSILRCLRSRVKKSQDEGSLRDQQWFWSAGHIQGVDSGCDKLGIRAQSSSILRCLRSRVK</sequence>
<organism evidence="1 2">
    <name type="scientific">Solanum verrucosum</name>
    <dbReference type="NCBI Taxonomy" id="315347"/>
    <lineage>
        <taxon>Eukaryota</taxon>
        <taxon>Viridiplantae</taxon>
        <taxon>Streptophyta</taxon>
        <taxon>Embryophyta</taxon>
        <taxon>Tracheophyta</taxon>
        <taxon>Spermatophyta</taxon>
        <taxon>Magnoliopsida</taxon>
        <taxon>eudicotyledons</taxon>
        <taxon>Gunneridae</taxon>
        <taxon>Pentapetalae</taxon>
        <taxon>asterids</taxon>
        <taxon>lamiids</taxon>
        <taxon>Solanales</taxon>
        <taxon>Solanaceae</taxon>
        <taxon>Solanoideae</taxon>
        <taxon>Solaneae</taxon>
        <taxon>Solanum</taxon>
    </lineage>
</organism>
<dbReference type="Proteomes" id="UP001234989">
    <property type="component" value="Chromosome 12"/>
</dbReference>
<gene>
    <name evidence="1" type="ORF">MTR67_050494</name>
</gene>
<protein>
    <recommendedName>
        <fullName evidence="3">Late blight resistance protein</fullName>
    </recommendedName>
</protein>
<reference evidence="1" key="1">
    <citation type="submission" date="2023-08" db="EMBL/GenBank/DDBJ databases">
        <title>A de novo genome assembly of Solanum verrucosum Schlechtendal, a Mexican diploid species geographically isolated from the other diploid A-genome species in potato relatives.</title>
        <authorList>
            <person name="Hosaka K."/>
        </authorList>
    </citation>
    <scope>NUCLEOTIDE SEQUENCE</scope>
    <source>
        <tissue evidence="1">Young leaves</tissue>
    </source>
</reference>
<keyword evidence="2" id="KW-1185">Reference proteome</keyword>
<proteinExistence type="predicted"/>
<evidence type="ECO:0000313" key="1">
    <source>
        <dbReference type="EMBL" id="WMV57109.1"/>
    </source>
</evidence>
<dbReference type="EMBL" id="CP133623">
    <property type="protein sequence ID" value="WMV57109.1"/>
    <property type="molecule type" value="Genomic_DNA"/>
</dbReference>